<dbReference type="AlphaFoldDB" id="A0AAV5LS40"/>
<proteinExistence type="predicted"/>
<organism evidence="1 2">
    <name type="scientific">Rubroshorea leprosula</name>
    <dbReference type="NCBI Taxonomy" id="152421"/>
    <lineage>
        <taxon>Eukaryota</taxon>
        <taxon>Viridiplantae</taxon>
        <taxon>Streptophyta</taxon>
        <taxon>Embryophyta</taxon>
        <taxon>Tracheophyta</taxon>
        <taxon>Spermatophyta</taxon>
        <taxon>Magnoliopsida</taxon>
        <taxon>eudicotyledons</taxon>
        <taxon>Gunneridae</taxon>
        <taxon>Pentapetalae</taxon>
        <taxon>rosids</taxon>
        <taxon>malvids</taxon>
        <taxon>Malvales</taxon>
        <taxon>Dipterocarpaceae</taxon>
        <taxon>Rubroshorea</taxon>
    </lineage>
</organism>
<protein>
    <submittedName>
        <fullName evidence="1">Uncharacterized protein</fullName>
    </submittedName>
</protein>
<dbReference type="EMBL" id="BPVZ01000136">
    <property type="protein sequence ID" value="GKV39669.1"/>
    <property type="molecule type" value="Genomic_DNA"/>
</dbReference>
<reference evidence="1 2" key="1">
    <citation type="journal article" date="2021" name="Commun. Biol.">
        <title>The genome of Shorea leprosula (Dipterocarpaceae) highlights the ecological relevance of drought in aseasonal tropical rainforests.</title>
        <authorList>
            <person name="Ng K.K.S."/>
            <person name="Kobayashi M.J."/>
            <person name="Fawcett J.A."/>
            <person name="Hatakeyama M."/>
            <person name="Paape T."/>
            <person name="Ng C.H."/>
            <person name="Ang C.C."/>
            <person name="Tnah L.H."/>
            <person name="Lee C.T."/>
            <person name="Nishiyama T."/>
            <person name="Sese J."/>
            <person name="O'Brien M.J."/>
            <person name="Copetti D."/>
            <person name="Mohd Noor M.I."/>
            <person name="Ong R.C."/>
            <person name="Putra M."/>
            <person name="Sireger I.Z."/>
            <person name="Indrioko S."/>
            <person name="Kosugi Y."/>
            <person name="Izuno A."/>
            <person name="Isagi Y."/>
            <person name="Lee S.L."/>
            <person name="Shimizu K.K."/>
        </authorList>
    </citation>
    <scope>NUCLEOTIDE SEQUENCE [LARGE SCALE GENOMIC DNA]</scope>
    <source>
        <strain evidence="1">214</strain>
    </source>
</reference>
<keyword evidence="2" id="KW-1185">Reference proteome</keyword>
<name>A0AAV5LS40_9ROSI</name>
<gene>
    <name evidence="1" type="ORF">SLEP1_g47407</name>
</gene>
<dbReference type="Proteomes" id="UP001054252">
    <property type="component" value="Unassembled WGS sequence"/>
</dbReference>
<evidence type="ECO:0000313" key="1">
    <source>
        <dbReference type="EMBL" id="GKV39669.1"/>
    </source>
</evidence>
<sequence>MVGGKAVYCRSNTNSNYTISCSHSLVATIQNHAYIL</sequence>
<evidence type="ECO:0000313" key="2">
    <source>
        <dbReference type="Proteomes" id="UP001054252"/>
    </source>
</evidence>
<comment type="caution">
    <text evidence="1">The sequence shown here is derived from an EMBL/GenBank/DDBJ whole genome shotgun (WGS) entry which is preliminary data.</text>
</comment>
<accession>A0AAV5LS40</accession>